<gene>
    <name evidence="1" type="ORF">C5167_019337</name>
</gene>
<dbReference type="EMBL" id="CM010716">
    <property type="protein sequence ID" value="RZC50915.1"/>
    <property type="molecule type" value="Genomic_DNA"/>
</dbReference>
<reference evidence="1 2" key="1">
    <citation type="journal article" date="2018" name="Science">
        <title>The opium poppy genome and morphinan production.</title>
        <authorList>
            <person name="Guo L."/>
            <person name="Winzer T."/>
            <person name="Yang X."/>
            <person name="Li Y."/>
            <person name="Ning Z."/>
            <person name="He Z."/>
            <person name="Teodor R."/>
            <person name="Lu Y."/>
            <person name="Bowser T.A."/>
            <person name="Graham I.A."/>
            <person name="Ye K."/>
        </authorList>
    </citation>
    <scope>NUCLEOTIDE SEQUENCE [LARGE SCALE GENOMIC DNA]</scope>
    <source>
        <strain evidence="2">cv. HN1</strain>
        <tissue evidence="1">Leaves</tissue>
    </source>
</reference>
<dbReference type="Gramene" id="RZC50915">
    <property type="protein sequence ID" value="RZC50915"/>
    <property type="gene ID" value="C5167_019337"/>
</dbReference>
<dbReference type="Proteomes" id="UP000316621">
    <property type="component" value="Chromosome 2"/>
</dbReference>
<name>A0A4Y7IU08_PAPSO</name>
<keyword evidence="2" id="KW-1185">Reference proteome</keyword>
<protein>
    <submittedName>
        <fullName evidence="1">Uncharacterized protein</fullName>
    </submittedName>
</protein>
<sequence length="201" mass="23202">MKLVLKLKFKNAMGIQNGSNSDAKKLPEEIPLQYLVLWTIKFSLQMPRQDECGMAQEIFDRLLVEFFLSASFFHSRCWISFLVLNPDGATSGYSRLFDESSQSAILWDISSLQVPLEKEFRRDPPLFDQIPGSPSWGIQGVYGVVFKRKWMYEESEFTSYLYCILLFPSTHEDSDPVEFHVCSLVNFPIQEKSIQAIQYAS</sequence>
<accession>A0A4Y7IU08</accession>
<proteinExistence type="predicted"/>
<evidence type="ECO:0000313" key="1">
    <source>
        <dbReference type="EMBL" id="RZC50915.1"/>
    </source>
</evidence>
<evidence type="ECO:0000313" key="2">
    <source>
        <dbReference type="Proteomes" id="UP000316621"/>
    </source>
</evidence>
<organism evidence="1 2">
    <name type="scientific">Papaver somniferum</name>
    <name type="common">Opium poppy</name>
    <dbReference type="NCBI Taxonomy" id="3469"/>
    <lineage>
        <taxon>Eukaryota</taxon>
        <taxon>Viridiplantae</taxon>
        <taxon>Streptophyta</taxon>
        <taxon>Embryophyta</taxon>
        <taxon>Tracheophyta</taxon>
        <taxon>Spermatophyta</taxon>
        <taxon>Magnoliopsida</taxon>
        <taxon>Ranunculales</taxon>
        <taxon>Papaveraceae</taxon>
        <taxon>Papaveroideae</taxon>
        <taxon>Papaver</taxon>
    </lineage>
</organism>
<dbReference type="AlphaFoldDB" id="A0A4Y7IU08"/>